<protein>
    <recommendedName>
        <fullName evidence="6">Tyrosine specific protein phosphatases domain-containing protein</fullName>
    </recommendedName>
</protein>
<dbReference type="SUPFAM" id="SSF52799">
    <property type="entry name" value="(Phosphotyrosine protein) phosphatases II"/>
    <property type="match status" value="1"/>
</dbReference>
<organism evidence="5">
    <name type="scientific">Lotharella globosa</name>
    <dbReference type="NCBI Taxonomy" id="91324"/>
    <lineage>
        <taxon>Eukaryota</taxon>
        <taxon>Sar</taxon>
        <taxon>Rhizaria</taxon>
        <taxon>Cercozoa</taxon>
        <taxon>Chlorarachniophyceae</taxon>
        <taxon>Lotharella</taxon>
    </lineage>
</organism>
<dbReference type="InterPro" id="IPR029021">
    <property type="entry name" value="Prot-tyrosine_phosphatase-like"/>
</dbReference>
<dbReference type="GO" id="GO:0004725">
    <property type="term" value="F:protein tyrosine phosphatase activity"/>
    <property type="evidence" value="ECO:0007669"/>
    <property type="project" value="InterPro"/>
</dbReference>
<sequence length="159" mass="17872">MAENLYLGRQPATMENIKELKSLGIKAVVSCLEPWEFLVPLEKYRAQGWTCLPINVLDFCAPEDEDIETAVKFIDRHIKEGKVYVHCNAGKGRSAVVVAAYIMTETNSSDIMGIISSMRESRTQVAASITRWPFSDQARALWRYAKNIRVAAEESKLSS</sequence>
<dbReference type="AlphaFoldDB" id="A0A7S4DWZ7"/>
<dbReference type="Gene3D" id="3.90.190.10">
    <property type="entry name" value="Protein tyrosine phosphatase superfamily"/>
    <property type="match status" value="1"/>
</dbReference>
<dbReference type="InterPro" id="IPR000242">
    <property type="entry name" value="PTP_cat"/>
</dbReference>
<evidence type="ECO:0000313" key="5">
    <source>
        <dbReference type="EMBL" id="CAE0675927.1"/>
    </source>
</evidence>
<evidence type="ECO:0000256" key="1">
    <source>
        <dbReference type="ARBA" id="ARBA00022801"/>
    </source>
</evidence>
<dbReference type="InterPro" id="IPR000387">
    <property type="entry name" value="Tyr_Pase_dom"/>
</dbReference>
<evidence type="ECO:0008006" key="6">
    <source>
        <dbReference type="Google" id="ProtNLM"/>
    </source>
</evidence>
<dbReference type="InterPro" id="IPR003595">
    <property type="entry name" value="Tyr_Pase_cat"/>
</dbReference>
<feature type="domain" description="Tyrosine-protein phosphatase" evidence="3">
    <location>
        <begin position="1"/>
        <end position="147"/>
    </location>
</feature>
<dbReference type="FunFam" id="3.90.190.10:FF:000157">
    <property type="entry name" value="Protein-tyrosine phosphatase"/>
    <property type="match status" value="1"/>
</dbReference>
<dbReference type="PRINTS" id="PR00700">
    <property type="entry name" value="PRTYPHPHTASE"/>
</dbReference>
<evidence type="ECO:0000256" key="2">
    <source>
        <dbReference type="ARBA" id="ARBA00022912"/>
    </source>
</evidence>
<dbReference type="PROSITE" id="PS50056">
    <property type="entry name" value="TYR_PHOSPHATASE_2"/>
    <property type="match status" value="1"/>
</dbReference>
<dbReference type="Pfam" id="PF00782">
    <property type="entry name" value="DSPc"/>
    <property type="match status" value="1"/>
</dbReference>
<accession>A0A7S4DWZ7</accession>
<dbReference type="InterPro" id="IPR020422">
    <property type="entry name" value="TYR_PHOSPHATASE_DUAL_dom"/>
</dbReference>
<evidence type="ECO:0000259" key="4">
    <source>
        <dbReference type="PROSITE" id="PS50056"/>
    </source>
</evidence>
<keyword evidence="2" id="KW-0904">Protein phosphatase</keyword>
<dbReference type="PANTHER" id="PTHR46274:SF6">
    <property type="entry name" value="TYR_PHOSPHATASE_2 DOMAIN-CONTAINING PROTEIN"/>
    <property type="match status" value="1"/>
</dbReference>
<dbReference type="SMART" id="SM00404">
    <property type="entry name" value="PTPc_motif"/>
    <property type="match status" value="1"/>
</dbReference>
<gene>
    <name evidence="5" type="ORF">LGLO00237_LOCUS27704</name>
</gene>
<dbReference type="CDD" id="cd14498">
    <property type="entry name" value="DSP"/>
    <property type="match status" value="1"/>
</dbReference>
<dbReference type="InterPro" id="IPR016130">
    <property type="entry name" value="Tyr_Pase_AS"/>
</dbReference>
<keyword evidence="1" id="KW-0378">Hydrolase</keyword>
<dbReference type="SMART" id="SM00195">
    <property type="entry name" value="DSPc"/>
    <property type="match status" value="1"/>
</dbReference>
<dbReference type="PROSITE" id="PS50054">
    <property type="entry name" value="TYR_PHOSPHATASE_DUAL"/>
    <property type="match status" value="1"/>
</dbReference>
<dbReference type="PROSITE" id="PS00383">
    <property type="entry name" value="TYR_PHOSPHATASE_1"/>
    <property type="match status" value="1"/>
</dbReference>
<reference evidence="5" key="1">
    <citation type="submission" date="2021-01" db="EMBL/GenBank/DDBJ databases">
        <authorList>
            <person name="Corre E."/>
            <person name="Pelletier E."/>
            <person name="Niang G."/>
            <person name="Scheremetjew M."/>
            <person name="Finn R."/>
            <person name="Kale V."/>
            <person name="Holt S."/>
            <person name="Cochrane G."/>
            <person name="Meng A."/>
            <person name="Brown T."/>
            <person name="Cohen L."/>
        </authorList>
    </citation>
    <scope>NUCLEOTIDE SEQUENCE</scope>
    <source>
        <strain evidence="5">CCCM811</strain>
    </source>
</reference>
<dbReference type="EMBL" id="HBIV01038955">
    <property type="protein sequence ID" value="CAE0675927.1"/>
    <property type="molecule type" value="Transcribed_RNA"/>
</dbReference>
<proteinExistence type="predicted"/>
<name>A0A7S4DWZ7_9EUKA</name>
<dbReference type="PANTHER" id="PTHR46274">
    <property type="entry name" value="PHOSPHATIDYLINOSITOL PHOSPHATASE"/>
    <property type="match status" value="1"/>
</dbReference>
<dbReference type="InterPro" id="IPR000340">
    <property type="entry name" value="Dual-sp_phosphatase_cat-dom"/>
</dbReference>
<evidence type="ECO:0000259" key="3">
    <source>
        <dbReference type="PROSITE" id="PS50054"/>
    </source>
</evidence>
<feature type="domain" description="Tyrosine specific protein phosphatases" evidence="4">
    <location>
        <begin position="65"/>
        <end position="133"/>
    </location>
</feature>